<accession>A0ABW4UT89</accession>
<reference evidence="3" key="1">
    <citation type="journal article" date="2019" name="Int. J. Syst. Evol. Microbiol.">
        <title>The Global Catalogue of Microorganisms (GCM) 10K type strain sequencing project: providing services to taxonomists for standard genome sequencing and annotation.</title>
        <authorList>
            <consortium name="The Broad Institute Genomics Platform"/>
            <consortium name="The Broad Institute Genome Sequencing Center for Infectious Disease"/>
            <person name="Wu L."/>
            <person name="Ma J."/>
        </authorList>
    </citation>
    <scope>NUCLEOTIDE SEQUENCE [LARGE SCALE GENOMIC DNA]</scope>
    <source>
        <strain evidence="3">CGMCC 1.15067</strain>
    </source>
</reference>
<evidence type="ECO:0000313" key="2">
    <source>
        <dbReference type="EMBL" id="MFD1990663.1"/>
    </source>
</evidence>
<dbReference type="EMBL" id="JBHUGF010000010">
    <property type="protein sequence ID" value="MFD1990663.1"/>
    <property type="molecule type" value="Genomic_DNA"/>
</dbReference>
<protein>
    <submittedName>
        <fullName evidence="2">Imm11 family protein</fullName>
    </submittedName>
</protein>
<sequence length="264" mass="31211">MKIWKITSSEKNIVLTISEWIDFLDNIRGQSLIKEWIPFEVFIEGSKKKYKDFPSFLPGAPVINIEAKKKIESFLEGKVEFLSLIHENYSFFLLNITNVIDCVDQNKSIAEFSKKGKKTNYKKIYFNKELINTNDKIFKIPEFPSKYCFVSDEFKEFIENSSLHGPDFDLVWDSELDEETELYQQQIYDEYIYSINNSVDLSMSWEEAMNHINQNKAVVSDRWKLKLDQDRNILLGQLNMDLQYDFVSSKYIPPILLDLKWKKA</sequence>
<comment type="caution">
    <text evidence="2">The sequence shown here is derived from an EMBL/GenBank/DDBJ whole genome shotgun (WGS) entry which is preliminary data.</text>
</comment>
<dbReference type="Proteomes" id="UP001597403">
    <property type="component" value="Unassembled WGS sequence"/>
</dbReference>
<keyword evidence="3" id="KW-1185">Reference proteome</keyword>
<proteinExistence type="predicted"/>
<evidence type="ECO:0000313" key="3">
    <source>
        <dbReference type="Proteomes" id="UP001597403"/>
    </source>
</evidence>
<feature type="domain" description="Immunity MXAN-0049 protein" evidence="1">
    <location>
        <begin position="89"/>
        <end position="169"/>
    </location>
</feature>
<dbReference type="Pfam" id="PF07791">
    <property type="entry name" value="Imm11"/>
    <property type="match status" value="1"/>
</dbReference>
<gene>
    <name evidence="2" type="ORF">ACFSGI_11895</name>
</gene>
<dbReference type="InterPro" id="IPR012433">
    <property type="entry name" value="Imm11"/>
</dbReference>
<evidence type="ECO:0000259" key="1">
    <source>
        <dbReference type="Pfam" id="PF07791"/>
    </source>
</evidence>
<name>A0ABW4UT89_9BACL</name>
<dbReference type="RefSeq" id="WP_204824339.1">
    <property type="nucleotide sequence ID" value="NZ_JBHUGF010000010.1"/>
</dbReference>
<organism evidence="2 3">
    <name type="scientific">Paenibacillus nicotianae</name>
    <dbReference type="NCBI Taxonomy" id="1526551"/>
    <lineage>
        <taxon>Bacteria</taxon>
        <taxon>Bacillati</taxon>
        <taxon>Bacillota</taxon>
        <taxon>Bacilli</taxon>
        <taxon>Bacillales</taxon>
        <taxon>Paenibacillaceae</taxon>
        <taxon>Paenibacillus</taxon>
    </lineage>
</organism>